<dbReference type="Proteomes" id="UP000887540">
    <property type="component" value="Unplaced"/>
</dbReference>
<sequence>MAISTGGNYLLNIGPDHNGRVLPIFEERLRDMGTFVNAHEDAIFTTKPWIWQNDTADGKIWYTSRLRNDNGLDPYRLYNNQTKDNTIIYAFVLDYPDDNIVNFYHVKPTPQTIVTLFGANGQNISMPYTQPFELNGGIQVNIGGLSVKKFPSPAAFAFKIEYAADQDIASLNPRPTTYPRDNVKPSSSSSSSINVVLMTFTFVDFARITKMHHSSYHP</sequence>
<keyword evidence="4" id="KW-0378">Hydrolase</keyword>
<feature type="domain" description="Glycoside hydrolase family 29 N-terminal" evidence="7">
    <location>
        <begin position="2"/>
        <end position="39"/>
    </location>
</feature>
<dbReference type="Pfam" id="PF01120">
    <property type="entry name" value="Alpha_L_fucos"/>
    <property type="match status" value="1"/>
</dbReference>
<dbReference type="GO" id="GO:0006004">
    <property type="term" value="P:fucose metabolic process"/>
    <property type="evidence" value="ECO:0007669"/>
    <property type="project" value="TreeGrafter"/>
</dbReference>
<dbReference type="GO" id="GO:0016139">
    <property type="term" value="P:glycoside catabolic process"/>
    <property type="evidence" value="ECO:0007669"/>
    <property type="project" value="TreeGrafter"/>
</dbReference>
<organism evidence="9 10">
    <name type="scientific">Acrobeloides nanus</name>
    <dbReference type="NCBI Taxonomy" id="290746"/>
    <lineage>
        <taxon>Eukaryota</taxon>
        <taxon>Metazoa</taxon>
        <taxon>Ecdysozoa</taxon>
        <taxon>Nematoda</taxon>
        <taxon>Chromadorea</taxon>
        <taxon>Rhabditida</taxon>
        <taxon>Tylenchina</taxon>
        <taxon>Cephalobomorpha</taxon>
        <taxon>Cephaloboidea</taxon>
        <taxon>Cephalobidae</taxon>
        <taxon>Acrobeloides</taxon>
    </lineage>
</organism>
<dbReference type="EC" id="3.2.1.51" evidence="2"/>
<reference evidence="10" key="1">
    <citation type="submission" date="2022-11" db="UniProtKB">
        <authorList>
            <consortium name="WormBaseParasite"/>
        </authorList>
    </citation>
    <scope>IDENTIFICATION</scope>
</reference>
<protein>
    <recommendedName>
        <fullName evidence="2">alpha-L-fucosidase</fullName>
        <ecNumber evidence="2">3.2.1.51</ecNumber>
    </recommendedName>
</protein>
<evidence type="ECO:0000313" key="10">
    <source>
        <dbReference type="WBParaSite" id="ACRNAN_Path_1395.g5464.t1"/>
    </source>
</evidence>
<dbReference type="PANTHER" id="PTHR10030">
    <property type="entry name" value="ALPHA-L-FUCOSIDASE"/>
    <property type="match status" value="1"/>
</dbReference>
<evidence type="ECO:0000256" key="6">
    <source>
        <dbReference type="SAM" id="MobiDB-lite"/>
    </source>
</evidence>
<feature type="domain" description="Alpha-L-fucosidase C-terminal" evidence="8">
    <location>
        <begin position="52"/>
        <end position="161"/>
    </location>
</feature>
<evidence type="ECO:0000256" key="2">
    <source>
        <dbReference type="ARBA" id="ARBA00012662"/>
    </source>
</evidence>
<dbReference type="InterPro" id="IPR057739">
    <property type="entry name" value="Glyco_hydro_29_N"/>
</dbReference>
<dbReference type="WBParaSite" id="ACRNAN_Path_1395.g5464.t1">
    <property type="protein sequence ID" value="ACRNAN_Path_1395.g5464.t1"/>
    <property type="gene ID" value="ACRNAN_Path_1395.g5464"/>
</dbReference>
<name>A0A914BZV3_9BILA</name>
<dbReference type="InterPro" id="IPR000933">
    <property type="entry name" value="Glyco_hydro_29"/>
</dbReference>
<evidence type="ECO:0000256" key="4">
    <source>
        <dbReference type="ARBA" id="ARBA00022801"/>
    </source>
</evidence>
<proteinExistence type="inferred from homology"/>
<dbReference type="AlphaFoldDB" id="A0A914BZV3"/>
<evidence type="ECO:0000259" key="8">
    <source>
        <dbReference type="Pfam" id="PF16757"/>
    </source>
</evidence>
<dbReference type="InterPro" id="IPR017853">
    <property type="entry name" value="GH"/>
</dbReference>
<dbReference type="InterPro" id="IPR031919">
    <property type="entry name" value="Fucosidase_C"/>
</dbReference>
<accession>A0A914BZV3</accession>
<evidence type="ECO:0000313" key="9">
    <source>
        <dbReference type="Proteomes" id="UP000887540"/>
    </source>
</evidence>
<dbReference type="Gene3D" id="3.20.20.80">
    <property type="entry name" value="Glycosidases"/>
    <property type="match status" value="1"/>
</dbReference>
<evidence type="ECO:0000256" key="3">
    <source>
        <dbReference type="ARBA" id="ARBA00022729"/>
    </source>
</evidence>
<dbReference type="GO" id="GO:0004560">
    <property type="term" value="F:alpha-L-fucosidase activity"/>
    <property type="evidence" value="ECO:0007669"/>
    <property type="project" value="UniProtKB-EC"/>
</dbReference>
<keyword evidence="3" id="KW-0732">Signal</keyword>
<dbReference type="SUPFAM" id="SSF51445">
    <property type="entry name" value="(Trans)glycosidases"/>
    <property type="match status" value="1"/>
</dbReference>
<keyword evidence="9" id="KW-1185">Reference proteome</keyword>
<dbReference type="Pfam" id="PF16757">
    <property type="entry name" value="Fucosidase_C"/>
    <property type="match status" value="1"/>
</dbReference>
<keyword evidence="5" id="KW-0326">Glycosidase</keyword>
<feature type="region of interest" description="Disordered" evidence="6">
    <location>
        <begin position="171"/>
        <end position="190"/>
    </location>
</feature>
<dbReference type="GO" id="GO:0005764">
    <property type="term" value="C:lysosome"/>
    <property type="evidence" value="ECO:0007669"/>
    <property type="project" value="TreeGrafter"/>
</dbReference>
<comment type="similarity">
    <text evidence="1">Belongs to the glycosyl hydrolase 29 family.</text>
</comment>
<evidence type="ECO:0000259" key="7">
    <source>
        <dbReference type="Pfam" id="PF01120"/>
    </source>
</evidence>
<evidence type="ECO:0000256" key="1">
    <source>
        <dbReference type="ARBA" id="ARBA00007951"/>
    </source>
</evidence>
<evidence type="ECO:0000256" key="5">
    <source>
        <dbReference type="ARBA" id="ARBA00023295"/>
    </source>
</evidence>
<dbReference type="PANTHER" id="PTHR10030:SF37">
    <property type="entry name" value="ALPHA-L-FUCOSIDASE-RELATED"/>
    <property type="match status" value="1"/>
</dbReference>